<organism evidence="3 4">
    <name type="scientific">Sideroxydans lithotrophicus (strain ES-1)</name>
    <dbReference type="NCBI Taxonomy" id="580332"/>
    <lineage>
        <taxon>Bacteria</taxon>
        <taxon>Pseudomonadati</taxon>
        <taxon>Pseudomonadota</taxon>
        <taxon>Betaproteobacteria</taxon>
        <taxon>Nitrosomonadales</taxon>
        <taxon>Gallionellaceae</taxon>
        <taxon>Sideroxydans</taxon>
    </lineage>
</organism>
<evidence type="ECO:0000313" key="3">
    <source>
        <dbReference type="EMBL" id="ADE12129.1"/>
    </source>
</evidence>
<dbReference type="RefSeq" id="WP_013030027.1">
    <property type="nucleotide sequence ID" value="NC_013959.1"/>
</dbReference>
<dbReference type="eggNOG" id="COG3501">
    <property type="taxonomic scope" value="Bacteria"/>
</dbReference>
<proteinExistence type="predicted"/>
<dbReference type="KEGG" id="slt:Slit_1900"/>
<dbReference type="HOGENOM" id="CLU_104544_0_0_4"/>
<dbReference type="STRING" id="580332.Slit_1900"/>
<evidence type="ECO:0000313" key="4">
    <source>
        <dbReference type="Proteomes" id="UP000001625"/>
    </source>
</evidence>
<dbReference type="EMBL" id="CP001965">
    <property type="protein sequence ID" value="ADE12129.1"/>
    <property type="molecule type" value="Genomic_DNA"/>
</dbReference>
<dbReference type="Pfam" id="PF04717">
    <property type="entry name" value="Phage_base_V"/>
    <property type="match status" value="1"/>
</dbReference>
<dbReference type="SUPFAM" id="SSF69255">
    <property type="entry name" value="gp5 N-terminal domain-like"/>
    <property type="match status" value="1"/>
</dbReference>
<keyword evidence="4" id="KW-1185">Reference proteome</keyword>
<sequence length="195" mass="20764">MMQPLLNAMRLQAMMESGSKVSMLLAVVSSYDQTNYCAKVMLQPEGYESGWLPVASPWVGNGWGMFMPPTPGDLVQVNFQEDDINAGIVGLRQFTDASRPLSVPAGEFWLVHKSGSLLKFHNDGTTELTSNGTLTVKAPGINLQNAGTALLKLLNSAFSTWAQNHVHSNGNGGANTGVPTSTPAANTQTSIVQAE</sequence>
<gene>
    <name evidence="3" type="ordered locus">Slit_1900</name>
</gene>
<name>D5CT43_SIDLE</name>
<protein>
    <submittedName>
        <fullName evidence="3">Phage baseplate assembly protein V</fullName>
    </submittedName>
</protein>
<dbReference type="OrthoDB" id="1907165at2"/>
<evidence type="ECO:0000259" key="2">
    <source>
        <dbReference type="Pfam" id="PF04717"/>
    </source>
</evidence>
<accession>D5CT43</accession>
<dbReference type="InterPro" id="IPR006531">
    <property type="entry name" value="Gp5/Vgr_OB"/>
</dbReference>
<dbReference type="InterPro" id="IPR037026">
    <property type="entry name" value="Vgr_OB-fold_dom_sf"/>
</dbReference>
<feature type="region of interest" description="Disordered" evidence="1">
    <location>
        <begin position="168"/>
        <end position="195"/>
    </location>
</feature>
<evidence type="ECO:0000256" key="1">
    <source>
        <dbReference type="SAM" id="MobiDB-lite"/>
    </source>
</evidence>
<dbReference type="AlphaFoldDB" id="D5CT43"/>
<dbReference type="Gene3D" id="2.40.50.230">
    <property type="entry name" value="Gp5 N-terminal domain"/>
    <property type="match status" value="1"/>
</dbReference>
<feature type="compositionally biased region" description="Polar residues" evidence="1">
    <location>
        <begin position="177"/>
        <end position="195"/>
    </location>
</feature>
<dbReference type="Proteomes" id="UP000001625">
    <property type="component" value="Chromosome"/>
</dbReference>
<reference evidence="3 4" key="1">
    <citation type="submission" date="2010-03" db="EMBL/GenBank/DDBJ databases">
        <title>Complete sequence of Sideroxydans lithotrophicus ES-1.</title>
        <authorList>
            <consortium name="US DOE Joint Genome Institute"/>
            <person name="Lucas S."/>
            <person name="Copeland A."/>
            <person name="Lapidus A."/>
            <person name="Cheng J.-F."/>
            <person name="Bruce D."/>
            <person name="Goodwin L."/>
            <person name="Pitluck S."/>
            <person name="Munk A.C."/>
            <person name="Detter J.C."/>
            <person name="Han C."/>
            <person name="Tapia R."/>
            <person name="Larimer F."/>
            <person name="Land M."/>
            <person name="Hauser L."/>
            <person name="Kyrpides N."/>
            <person name="Ivanova N."/>
            <person name="Emerson D."/>
            <person name="Woyke T."/>
        </authorList>
    </citation>
    <scope>NUCLEOTIDE SEQUENCE [LARGE SCALE GENOMIC DNA]</scope>
    <source>
        <strain evidence="3 4">ES-1</strain>
    </source>
</reference>
<feature type="domain" description="Gp5/Type VI secretion system Vgr protein OB-fold" evidence="2">
    <location>
        <begin position="26"/>
        <end position="89"/>
    </location>
</feature>